<feature type="transmembrane region" description="Helical" evidence="1">
    <location>
        <begin position="234"/>
        <end position="253"/>
    </location>
</feature>
<reference evidence="2 3" key="1">
    <citation type="submission" date="2019-02" db="EMBL/GenBank/DDBJ databases">
        <title>Deep-cultivation of Planctomycetes and their phenomic and genomic characterization uncovers novel biology.</title>
        <authorList>
            <person name="Wiegand S."/>
            <person name="Jogler M."/>
            <person name="Boedeker C."/>
            <person name="Pinto D."/>
            <person name="Vollmers J."/>
            <person name="Rivas-Marin E."/>
            <person name="Kohn T."/>
            <person name="Peeters S.H."/>
            <person name="Heuer A."/>
            <person name="Rast P."/>
            <person name="Oberbeckmann S."/>
            <person name="Bunk B."/>
            <person name="Jeske O."/>
            <person name="Meyerdierks A."/>
            <person name="Storesund J.E."/>
            <person name="Kallscheuer N."/>
            <person name="Luecker S."/>
            <person name="Lage O.M."/>
            <person name="Pohl T."/>
            <person name="Merkel B.J."/>
            <person name="Hornburger P."/>
            <person name="Mueller R.-W."/>
            <person name="Bruemmer F."/>
            <person name="Labrenz M."/>
            <person name="Spormann A.M."/>
            <person name="Op den Camp H."/>
            <person name="Overmann J."/>
            <person name="Amann R."/>
            <person name="Jetten M.S.M."/>
            <person name="Mascher T."/>
            <person name="Medema M.H."/>
            <person name="Devos D.P."/>
            <person name="Kaster A.-K."/>
            <person name="Ovreas L."/>
            <person name="Rohde M."/>
            <person name="Galperin M.Y."/>
            <person name="Jogler C."/>
        </authorList>
    </citation>
    <scope>NUCLEOTIDE SEQUENCE [LARGE SCALE GENOMIC DNA]</scope>
    <source>
        <strain evidence="2 3">Pla163</strain>
    </source>
</reference>
<feature type="transmembrane region" description="Helical" evidence="1">
    <location>
        <begin position="205"/>
        <end position="227"/>
    </location>
</feature>
<dbReference type="Pfam" id="PF12040">
    <property type="entry name" value="DUF3526"/>
    <property type="match status" value="1"/>
</dbReference>
<dbReference type="RefSeq" id="WP_145185108.1">
    <property type="nucleotide sequence ID" value="NZ_CP036290.1"/>
</dbReference>
<dbReference type="GO" id="GO:0140359">
    <property type="term" value="F:ABC-type transporter activity"/>
    <property type="evidence" value="ECO:0007669"/>
    <property type="project" value="InterPro"/>
</dbReference>
<dbReference type="PANTHER" id="PTHR43471">
    <property type="entry name" value="ABC TRANSPORTER PERMEASE"/>
    <property type="match status" value="1"/>
</dbReference>
<accession>A0A518CY39</accession>
<evidence type="ECO:0000313" key="2">
    <source>
        <dbReference type="EMBL" id="QDU84135.1"/>
    </source>
</evidence>
<feature type="transmembrane region" description="Helical" evidence="1">
    <location>
        <begin position="169"/>
        <end position="193"/>
    </location>
</feature>
<organism evidence="2 3">
    <name type="scientific">Rohdeia mirabilis</name>
    <dbReference type="NCBI Taxonomy" id="2528008"/>
    <lineage>
        <taxon>Bacteria</taxon>
        <taxon>Pseudomonadati</taxon>
        <taxon>Planctomycetota</taxon>
        <taxon>Planctomycetia</taxon>
        <taxon>Planctomycetia incertae sedis</taxon>
        <taxon>Rohdeia</taxon>
    </lineage>
</organism>
<keyword evidence="1" id="KW-0812">Transmembrane</keyword>
<dbReference type="Pfam" id="PF12679">
    <property type="entry name" value="ABC2_membrane_2"/>
    <property type="match status" value="1"/>
</dbReference>
<name>A0A518CY39_9BACT</name>
<dbReference type="OrthoDB" id="184009at2"/>
<protein>
    <submittedName>
        <fullName evidence="2">ABC-2 family transporter protein</fullName>
    </submittedName>
</protein>
<dbReference type="Proteomes" id="UP000319342">
    <property type="component" value="Chromosome"/>
</dbReference>
<proteinExistence type="predicted"/>
<dbReference type="PANTHER" id="PTHR43471:SF1">
    <property type="entry name" value="ABC TRANSPORTER PERMEASE PROTEIN NOSY-RELATED"/>
    <property type="match status" value="1"/>
</dbReference>
<dbReference type="InterPro" id="IPR021913">
    <property type="entry name" value="DUF3526"/>
</dbReference>
<feature type="transmembrane region" description="Helical" evidence="1">
    <location>
        <begin position="21"/>
        <end position="39"/>
    </location>
</feature>
<keyword evidence="1" id="KW-0472">Membrane</keyword>
<dbReference type="GO" id="GO:0005886">
    <property type="term" value="C:plasma membrane"/>
    <property type="evidence" value="ECO:0007669"/>
    <property type="project" value="UniProtKB-SubCell"/>
</dbReference>
<dbReference type="AlphaFoldDB" id="A0A518CY39"/>
<evidence type="ECO:0000256" key="1">
    <source>
        <dbReference type="SAM" id="Phobius"/>
    </source>
</evidence>
<gene>
    <name evidence="2" type="ORF">Pla163_12390</name>
</gene>
<evidence type="ECO:0000313" key="3">
    <source>
        <dbReference type="Proteomes" id="UP000319342"/>
    </source>
</evidence>
<keyword evidence="3" id="KW-1185">Reference proteome</keyword>
<sequence length="469" mass="49641">MIGAIARHELVRLARDRRFRTLAGLLLVLLLAAMSSAWLDATERADQREAASHAVHDTWLDQGEKNPHSATHFGTWTFLPLSQLSFLDPGATAYSGVATFVESHTRGARSRGETVPAPLRSPSGMAQVLLPLLIVLVGFDVLAGERDRGTLAHLVGLGANPRALVVGKALGLVAAVLLALVPAAIAAAVLLLLPPGADTLRSLGFGAAQLAHAVLWCLVVVGLSGLMPTARASLVAGLALWGVTALLVPRLAADAASRAVPLPSPRALAASVAAELSEIGSAHDPTSPAYAELKAQVLAEHAVDDVADLPFNFAGWVLQRGEELESAVYAKSYGDLDERHATQEDVLDGFAWISPRIALGRTSASMAGTDRRHLADWDASVETFRAHMVRTLNDVLTYDERASEPGFAVGRETWEQVGTHRYVPRSAGWALAGVRTSALQIAVQLLLALALVGLAADRIARRPGSRSDR</sequence>
<keyword evidence="1" id="KW-1133">Transmembrane helix</keyword>
<dbReference type="EMBL" id="CP036290">
    <property type="protein sequence ID" value="QDU84135.1"/>
    <property type="molecule type" value="Genomic_DNA"/>
</dbReference>
<feature type="transmembrane region" description="Helical" evidence="1">
    <location>
        <begin position="124"/>
        <end position="143"/>
    </location>
</feature>